<comment type="similarity">
    <text evidence="1">Belongs to the class IV-like SAM-binding methyltransferase superfamily. RNA methyltransferase TrmH family.</text>
</comment>
<evidence type="ECO:0000256" key="5">
    <source>
        <dbReference type="RuleBase" id="RU362024"/>
    </source>
</evidence>
<dbReference type="NCBIfam" id="TIGR00050">
    <property type="entry name" value="rRNA_methyl_1"/>
    <property type="match status" value="1"/>
</dbReference>
<keyword evidence="3" id="KW-0808">Transferase</keyword>
<evidence type="ECO:0000256" key="1">
    <source>
        <dbReference type="ARBA" id="ARBA00007228"/>
    </source>
</evidence>
<dbReference type="Gene3D" id="3.40.1280.10">
    <property type="match status" value="1"/>
</dbReference>
<comment type="catalytic activity">
    <reaction evidence="5">
        <text>uridine(32) in tRNA + S-adenosyl-L-methionine = 2'-O-methyluridine(32) in tRNA + S-adenosyl-L-homocysteine + H(+)</text>
        <dbReference type="Rhea" id="RHEA:42936"/>
        <dbReference type="Rhea" id="RHEA-COMP:10107"/>
        <dbReference type="Rhea" id="RHEA-COMP:10290"/>
        <dbReference type="ChEBI" id="CHEBI:15378"/>
        <dbReference type="ChEBI" id="CHEBI:57856"/>
        <dbReference type="ChEBI" id="CHEBI:59789"/>
        <dbReference type="ChEBI" id="CHEBI:65315"/>
        <dbReference type="ChEBI" id="CHEBI:74478"/>
        <dbReference type="EC" id="2.1.1.200"/>
    </reaction>
</comment>
<evidence type="ECO:0000313" key="8">
    <source>
        <dbReference type="Proteomes" id="UP001320148"/>
    </source>
</evidence>
<comment type="catalytic activity">
    <reaction evidence="5">
        <text>cytidine(32) in tRNA + S-adenosyl-L-methionine = 2'-O-methylcytidine(32) in tRNA + S-adenosyl-L-homocysteine + H(+)</text>
        <dbReference type="Rhea" id="RHEA:42932"/>
        <dbReference type="Rhea" id="RHEA-COMP:10288"/>
        <dbReference type="Rhea" id="RHEA-COMP:10289"/>
        <dbReference type="ChEBI" id="CHEBI:15378"/>
        <dbReference type="ChEBI" id="CHEBI:57856"/>
        <dbReference type="ChEBI" id="CHEBI:59789"/>
        <dbReference type="ChEBI" id="CHEBI:74495"/>
        <dbReference type="ChEBI" id="CHEBI:82748"/>
        <dbReference type="EC" id="2.1.1.200"/>
    </reaction>
</comment>
<proteinExistence type="inferred from homology"/>
<dbReference type="SUPFAM" id="SSF75217">
    <property type="entry name" value="alpha/beta knot"/>
    <property type="match status" value="1"/>
</dbReference>
<name>A0ABN6F0A8_9BACT</name>
<keyword evidence="2 5" id="KW-0489">Methyltransferase</keyword>
<gene>
    <name evidence="7" type="primary">trmJ_1</name>
    <name evidence="5" type="synonym">trmJ</name>
    <name evidence="7" type="ORF">DSLASN_16360</name>
</gene>
<dbReference type="InterPro" id="IPR001537">
    <property type="entry name" value="SpoU_MeTrfase"/>
</dbReference>
<dbReference type="PIRSF" id="PIRSF004808">
    <property type="entry name" value="LasT"/>
    <property type="match status" value="1"/>
</dbReference>
<dbReference type="InterPro" id="IPR029028">
    <property type="entry name" value="Alpha/beta_knot_MTases"/>
</dbReference>
<keyword evidence="5" id="KW-0963">Cytoplasm</keyword>
<dbReference type="EMBL" id="AP024488">
    <property type="protein sequence ID" value="BCS96004.1"/>
    <property type="molecule type" value="Genomic_DNA"/>
</dbReference>
<evidence type="ECO:0000256" key="2">
    <source>
        <dbReference type="ARBA" id="ARBA00022603"/>
    </source>
</evidence>
<comment type="subunit">
    <text evidence="5">Homodimer.</text>
</comment>
<organism evidence="7 8">
    <name type="scientific">Desulfoluna limicola</name>
    <dbReference type="NCBI Taxonomy" id="2810562"/>
    <lineage>
        <taxon>Bacteria</taxon>
        <taxon>Pseudomonadati</taxon>
        <taxon>Thermodesulfobacteriota</taxon>
        <taxon>Desulfobacteria</taxon>
        <taxon>Desulfobacterales</taxon>
        <taxon>Desulfolunaceae</taxon>
        <taxon>Desulfoluna</taxon>
    </lineage>
</organism>
<dbReference type="RefSeq" id="WP_236892367.1">
    <property type="nucleotide sequence ID" value="NZ_AP024488.1"/>
</dbReference>
<keyword evidence="8" id="KW-1185">Reference proteome</keyword>
<sequence>MKTEQISIVLVEPQGPLNIGSVCRSMMNFGFSKLVLVNPQCDHLSGDALRMAVKTKRLLEEAVVVDTLADALKDVHCAFGTTRRFGKYRNVFFSPEETAEKLHPMGEDVKAALVFGREDKGLKTEELDLCQYFITLPTDEAYPSMNLSHATTVCMYEVRKRLTGSSPQSIEERIPATNESLERMLRHMQQTLLDIEYLDPLSPDHLLRTYRRIFGQSGLTERDVNVLQGLWSRIDWTESERKKWKAMAEKGMA</sequence>
<comment type="subcellular location">
    <subcellularLocation>
        <location evidence="5">Cytoplasm</location>
    </subcellularLocation>
</comment>
<dbReference type="PANTHER" id="PTHR42786">
    <property type="entry name" value="TRNA/RRNA METHYLTRANSFERASE"/>
    <property type="match status" value="1"/>
</dbReference>
<dbReference type="Pfam" id="PF00588">
    <property type="entry name" value="SpoU_methylase"/>
    <property type="match status" value="1"/>
</dbReference>
<keyword evidence="4 5" id="KW-0949">S-adenosyl-L-methionine</keyword>
<protein>
    <recommendedName>
        <fullName evidence="5">tRNA (cytidine/uridine-2'-O-)-methyltransferase TrmJ</fullName>
        <ecNumber evidence="5">2.1.1.200</ecNumber>
    </recommendedName>
    <alternativeName>
        <fullName evidence="5">tRNA (cytidine(32)/uridine(32)-2'-O)-methyltransferase</fullName>
    </alternativeName>
    <alternativeName>
        <fullName evidence="5">tRNA Cm32/Um32 methyltransferase</fullName>
    </alternativeName>
</protein>
<dbReference type="EC" id="2.1.1.200" evidence="5"/>
<evidence type="ECO:0000259" key="6">
    <source>
        <dbReference type="Pfam" id="PF00588"/>
    </source>
</evidence>
<evidence type="ECO:0000313" key="7">
    <source>
        <dbReference type="EMBL" id="BCS96004.1"/>
    </source>
</evidence>
<dbReference type="Gene3D" id="1.10.8.590">
    <property type="match status" value="1"/>
</dbReference>
<comment type="function">
    <text evidence="5">Catalyzes the formation of 2'O-methylated cytidine (Cm32) or 2'O-methylated uridine (Um32) at position 32 in tRNA.</text>
</comment>
<feature type="domain" description="tRNA/rRNA methyltransferase SpoU type" evidence="6">
    <location>
        <begin position="6"/>
        <end position="156"/>
    </location>
</feature>
<dbReference type="CDD" id="cd18093">
    <property type="entry name" value="SpoU-like_TrmJ"/>
    <property type="match status" value="1"/>
</dbReference>
<dbReference type="InterPro" id="IPR004384">
    <property type="entry name" value="RNA_MeTrfase_TrmJ/LasT"/>
</dbReference>
<evidence type="ECO:0000256" key="3">
    <source>
        <dbReference type="ARBA" id="ARBA00022679"/>
    </source>
</evidence>
<dbReference type="Proteomes" id="UP001320148">
    <property type="component" value="Chromosome"/>
</dbReference>
<reference evidence="7 8" key="1">
    <citation type="submission" date="2021-02" db="EMBL/GenBank/DDBJ databases">
        <title>Complete genome of Desulfoluna sp. strain ASN36.</title>
        <authorList>
            <person name="Takahashi A."/>
            <person name="Kojima H."/>
            <person name="Fukui M."/>
        </authorList>
    </citation>
    <scope>NUCLEOTIDE SEQUENCE [LARGE SCALE GENOMIC DNA]</scope>
    <source>
        <strain evidence="7 8">ASN36</strain>
    </source>
</reference>
<evidence type="ECO:0000256" key="4">
    <source>
        <dbReference type="ARBA" id="ARBA00022691"/>
    </source>
</evidence>
<dbReference type="InterPro" id="IPR029026">
    <property type="entry name" value="tRNA_m1G_MTases_N"/>
</dbReference>
<keyword evidence="5" id="KW-0819">tRNA processing</keyword>
<dbReference type="PANTHER" id="PTHR42786:SF2">
    <property type="entry name" value="TRNA (CYTIDINE_URIDINE-2'-O-)-METHYLTRANSFERASE TRMJ"/>
    <property type="match status" value="1"/>
</dbReference>
<accession>A0ABN6F0A8</accession>